<dbReference type="EMBL" id="MFVU01000032">
    <property type="protein sequence ID" value="OGJ00958.1"/>
    <property type="molecule type" value="Genomic_DNA"/>
</dbReference>
<evidence type="ECO:0008006" key="3">
    <source>
        <dbReference type="Google" id="ProtNLM"/>
    </source>
</evidence>
<gene>
    <name evidence="1" type="ORF">A3G53_02830</name>
</gene>
<accession>A0A1F6Y3J5</accession>
<dbReference type="Proteomes" id="UP000178645">
    <property type="component" value="Unassembled WGS sequence"/>
</dbReference>
<reference evidence="1 2" key="1">
    <citation type="journal article" date="2016" name="Nat. Commun.">
        <title>Thousands of microbial genomes shed light on interconnected biogeochemical processes in an aquifer system.</title>
        <authorList>
            <person name="Anantharaman K."/>
            <person name="Brown C.T."/>
            <person name="Hug L.A."/>
            <person name="Sharon I."/>
            <person name="Castelle C.J."/>
            <person name="Probst A.J."/>
            <person name="Thomas B.C."/>
            <person name="Singh A."/>
            <person name="Wilkins M.J."/>
            <person name="Karaoz U."/>
            <person name="Brodie E.L."/>
            <person name="Williams K.H."/>
            <person name="Hubbard S.S."/>
            <person name="Banfield J.F."/>
        </authorList>
    </citation>
    <scope>NUCLEOTIDE SEQUENCE [LARGE SCALE GENOMIC DNA]</scope>
</reference>
<protein>
    <recommendedName>
        <fullName evidence="3">Antitoxin</fullName>
    </recommendedName>
</protein>
<evidence type="ECO:0000313" key="2">
    <source>
        <dbReference type="Proteomes" id="UP000178645"/>
    </source>
</evidence>
<proteinExistence type="predicted"/>
<comment type="caution">
    <text evidence="1">The sequence shown here is derived from an EMBL/GenBank/DDBJ whole genome shotgun (WGS) entry which is preliminary data.</text>
</comment>
<evidence type="ECO:0000313" key="1">
    <source>
        <dbReference type="EMBL" id="OGJ00958.1"/>
    </source>
</evidence>
<organism evidence="1 2">
    <name type="scientific">Candidatus Nomurabacteria bacterium RIFCSPLOWO2_12_FULL_44_11</name>
    <dbReference type="NCBI Taxonomy" id="1801796"/>
    <lineage>
        <taxon>Bacteria</taxon>
        <taxon>Candidatus Nomuraibacteriota</taxon>
    </lineage>
</organism>
<name>A0A1F6Y3J5_9BACT</name>
<sequence>MTTQIMFKIDAKVKKVAQKKAKLLGIALSDFLQSATRDFATGRFTMGIQENWNSKAKRSLLKSYSSADAIYDSI</sequence>
<dbReference type="AlphaFoldDB" id="A0A1F6Y3J5"/>